<dbReference type="AlphaFoldDB" id="A0ABD0NY53"/>
<keyword evidence="2" id="KW-1185">Reference proteome</keyword>
<gene>
    <name evidence="1" type="ORF">M9458_038299</name>
</gene>
<reference evidence="1 2" key="1">
    <citation type="submission" date="2024-05" db="EMBL/GenBank/DDBJ databases">
        <title>Genome sequencing and assembly of Indian major carp, Cirrhinus mrigala (Hamilton, 1822).</title>
        <authorList>
            <person name="Mohindra V."/>
            <person name="Chowdhury L.M."/>
            <person name="Lal K."/>
            <person name="Jena J.K."/>
        </authorList>
    </citation>
    <scope>NUCLEOTIDE SEQUENCE [LARGE SCALE GENOMIC DNA]</scope>
    <source>
        <strain evidence="1">CM1030</strain>
        <tissue evidence="1">Blood</tissue>
    </source>
</reference>
<evidence type="ECO:0000313" key="2">
    <source>
        <dbReference type="Proteomes" id="UP001529510"/>
    </source>
</evidence>
<proteinExistence type="predicted"/>
<dbReference type="EMBL" id="JAMKFB020000019">
    <property type="protein sequence ID" value="KAL0166455.1"/>
    <property type="molecule type" value="Genomic_DNA"/>
</dbReference>
<organism evidence="1 2">
    <name type="scientific">Cirrhinus mrigala</name>
    <name type="common">Mrigala</name>
    <dbReference type="NCBI Taxonomy" id="683832"/>
    <lineage>
        <taxon>Eukaryota</taxon>
        <taxon>Metazoa</taxon>
        <taxon>Chordata</taxon>
        <taxon>Craniata</taxon>
        <taxon>Vertebrata</taxon>
        <taxon>Euteleostomi</taxon>
        <taxon>Actinopterygii</taxon>
        <taxon>Neopterygii</taxon>
        <taxon>Teleostei</taxon>
        <taxon>Ostariophysi</taxon>
        <taxon>Cypriniformes</taxon>
        <taxon>Cyprinidae</taxon>
        <taxon>Labeoninae</taxon>
        <taxon>Labeonini</taxon>
        <taxon>Cirrhinus</taxon>
    </lineage>
</organism>
<accession>A0ABD0NY53</accession>
<comment type="caution">
    <text evidence="1">The sequence shown here is derived from an EMBL/GenBank/DDBJ whole genome shotgun (WGS) entry which is preliminary data.</text>
</comment>
<feature type="non-terminal residue" evidence="1">
    <location>
        <position position="57"/>
    </location>
</feature>
<name>A0ABD0NY53_CIRMR</name>
<protein>
    <submittedName>
        <fullName evidence="1">Uncharacterized protein</fullName>
    </submittedName>
</protein>
<evidence type="ECO:0000313" key="1">
    <source>
        <dbReference type="EMBL" id="KAL0166455.1"/>
    </source>
</evidence>
<sequence length="57" mass="6437">MAKKSFSTKKSLRNLFSKSEANLKETVEKDDSGKGTLKLFKRKSKKSDSLEENLKTA</sequence>
<dbReference type="Proteomes" id="UP001529510">
    <property type="component" value="Unassembled WGS sequence"/>
</dbReference>